<keyword evidence="1" id="KW-0378">Hydrolase</keyword>
<dbReference type="InterPro" id="IPR036412">
    <property type="entry name" value="HAD-like_sf"/>
</dbReference>
<keyword evidence="2" id="KW-1185">Reference proteome</keyword>
<dbReference type="OrthoDB" id="40579at2759"/>
<reference evidence="1 2" key="1">
    <citation type="submission" date="2019-07" db="EMBL/GenBank/DDBJ databases">
        <title>De Novo Assembly of kiwifruit Actinidia rufa.</title>
        <authorList>
            <person name="Sugita-Konishi S."/>
            <person name="Sato K."/>
            <person name="Mori E."/>
            <person name="Abe Y."/>
            <person name="Kisaki G."/>
            <person name="Hamano K."/>
            <person name="Suezawa K."/>
            <person name="Otani M."/>
            <person name="Fukuda T."/>
            <person name="Manabe T."/>
            <person name="Gomi K."/>
            <person name="Tabuchi M."/>
            <person name="Akimitsu K."/>
            <person name="Kataoka I."/>
        </authorList>
    </citation>
    <scope>NUCLEOTIDE SEQUENCE [LARGE SCALE GENOMIC DNA]</scope>
    <source>
        <strain evidence="2">cv. Fuchu</strain>
    </source>
</reference>
<dbReference type="InterPro" id="IPR023214">
    <property type="entry name" value="HAD_sf"/>
</dbReference>
<dbReference type="GO" id="GO:0043136">
    <property type="term" value="F:sn-glycerol 3-phosphatase activity"/>
    <property type="evidence" value="ECO:0007669"/>
    <property type="project" value="TreeGrafter"/>
</dbReference>
<accession>A0A7J0E2S3</accession>
<evidence type="ECO:0000313" key="1">
    <source>
        <dbReference type="EMBL" id="GFY80690.1"/>
    </source>
</evidence>
<dbReference type="Gene3D" id="3.40.50.1000">
    <property type="entry name" value="HAD superfamily/HAD-like"/>
    <property type="match status" value="1"/>
</dbReference>
<dbReference type="EMBL" id="BJWL01000001">
    <property type="protein sequence ID" value="GFY80690.1"/>
    <property type="molecule type" value="Genomic_DNA"/>
</dbReference>
<evidence type="ECO:0000313" key="2">
    <source>
        <dbReference type="Proteomes" id="UP000585474"/>
    </source>
</evidence>
<name>A0A7J0E2S3_9ERIC</name>
<dbReference type="PANTHER" id="PTHR18901:SF38">
    <property type="entry name" value="PSEUDOURIDINE-5'-PHOSPHATASE"/>
    <property type="match status" value="1"/>
</dbReference>
<protein>
    <submittedName>
        <fullName evidence="1">Haloacid dehalogenase-like hydrolase (HAD) superfamily protein</fullName>
    </submittedName>
</protein>
<comment type="caution">
    <text evidence="1">The sequence shown here is derived from an EMBL/GenBank/DDBJ whole genome shotgun (WGS) entry which is preliminary data.</text>
</comment>
<dbReference type="Proteomes" id="UP000585474">
    <property type="component" value="Unassembled WGS sequence"/>
</dbReference>
<gene>
    <name evidence="1" type="ORF">Acr_01g0004990</name>
</gene>
<sequence length="242" mass="26715">MSFSVMIQKLNKAKPSPDIFLAAAKRFEGGPVDPQNIFVFEDAPSGVGVQLKVLGCRSVVMVPDPRLDSSFHGAADQVLGSLLNFNPSEWGLPPFEKVNNIDAHIHRHGTEMVKQLHLTRHIDRSSITSTYQLPPLERRHRPLSRNHSLSNSSLSLSSNQISGKGCGWWSGLWESGRIGMEEIGWREWGLVVGDEALEGGWVVREAVLKGGQVLTRGWRGMVAAMETEVDVSQSNDITVNPR</sequence>
<organism evidence="1 2">
    <name type="scientific">Actinidia rufa</name>
    <dbReference type="NCBI Taxonomy" id="165716"/>
    <lineage>
        <taxon>Eukaryota</taxon>
        <taxon>Viridiplantae</taxon>
        <taxon>Streptophyta</taxon>
        <taxon>Embryophyta</taxon>
        <taxon>Tracheophyta</taxon>
        <taxon>Spermatophyta</taxon>
        <taxon>Magnoliopsida</taxon>
        <taxon>eudicotyledons</taxon>
        <taxon>Gunneridae</taxon>
        <taxon>Pentapetalae</taxon>
        <taxon>asterids</taxon>
        <taxon>Ericales</taxon>
        <taxon>Actinidiaceae</taxon>
        <taxon>Actinidia</taxon>
    </lineage>
</organism>
<dbReference type="GO" id="GO:0006114">
    <property type="term" value="P:glycerol biosynthetic process"/>
    <property type="evidence" value="ECO:0007669"/>
    <property type="project" value="TreeGrafter"/>
</dbReference>
<dbReference type="SUPFAM" id="SSF56784">
    <property type="entry name" value="HAD-like"/>
    <property type="match status" value="1"/>
</dbReference>
<dbReference type="PANTHER" id="PTHR18901">
    <property type="entry name" value="2-DEOXYGLUCOSE-6-PHOSPHATE PHOSPHATASE 2"/>
    <property type="match status" value="1"/>
</dbReference>
<dbReference type="AlphaFoldDB" id="A0A7J0E2S3"/>
<proteinExistence type="predicted"/>